<protein>
    <submittedName>
        <fullName evidence="2">Uncharacterized protein</fullName>
    </submittedName>
</protein>
<feature type="non-terminal residue" evidence="2">
    <location>
        <position position="336"/>
    </location>
</feature>
<dbReference type="EMBL" id="BQXS01011654">
    <property type="protein sequence ID" value="GKT15163.1"/>
    <property type="molecule type" value="Genomic_DNA"/>
</dbReference>
<organism evidence="2 3">
    <name type="scientific">Aduncisulcus paluster</name>
    <dbReference type="NCBI Taxonomy" id="2918883"/>
    <lineage>
        <taxon>Eukaryota</taxon>
        <taxon>Metamonada</taxon>
        <taxon>Carpediemonas-like organisms</taxon>
        <taxon>Aduncisulcus</taxon>
    </lineage>
</organism>
<evidence type="ECO:0000256" key="1">
    <source>
        <dbReference type="SAM" id="MobiDB-lite"/>
    </source>
</evidence>
<proteinExistence type="predicted"/>
<keyword evidence="3" id="KW-1185">Reference proteome</keyword>
<reference evidence="2" key="1">
    <citation type="submission" date="2022-03" db="EMBL/GenBank/DDBJ databases">
        <title>Draft genome sequence of Aduncisulcus paluster, a free-living microaerophilic Fornicata.</title>
        <authorList>
            <person name="Yuyama I."/>
            <person name="Kume K."/>
            <person name="Tamura T."/>
            <person name="Inagaki Y."/>
            <person name="Hashimoto T."/>
        </authorList>
    </citation>
    <scope>NUCLEOTIDE SEQUENCE</scope>
    <source>
        <strain evidence="2">NY0171</strain>
    </source>
</reference>
<name>A0ABQ5JS89_9EUKA</name>
<comment type="caution">
    <text evidence="2">The sequence shown here is derived from an EMBL/GenBank/DDBJ whole genome shotgun (WGS) entry which is preliminary data.</text>
</comment>
<evidence type="ECO:0000313" key="3">
    <source>
        <dbReference type="Proteomes" id="UP001057375"/>
    </source>
</evidence>
<evidence type="ECO:0000313" key="2">
    <source>
        <dbReference type="EMBL" id="GKT15163.1"/>
    </source>
</evidence>
<dbReference type="Proteomes" id="UP001057375">
    <property type="component" value="Unassembled WGS sequence"/>
</dbReference>
<feature type="region of interest" description="Disordered" evidence="1">
    <location>
        <begin position="304"/>
        <end position="336"/>
    </location>
</feature>
<sequence length="336" mass="38553">MPSKNAVSTDWWSSNEEVDIRSSLKIRSFQQFMLFYLKWLDYNYHDASKQLAMCTTDASCVPESWPMKSFQKFNTLKKVHENIVEMIKIDEKRRISFNKKIAVYDHKQTGIPVPPRGGSIFSMESFMPEALFTPPRQCIPPPPGFDSSKIILRKLPSHFAFNFNKYGLRTNQLVVALHPHCPIDVDSGCELGFPDQAHRDSHLGRLNEQFFMCEIKNMFLYSDVLNKNKEKEVRNKIYNTKRPTRTRRKSTPRGKEVKEGILPVYKQDFALSPCQAALLAGCTPKTPSAIRYSTTIPLISQQESASNAGALIKPSIQTPRRPKKPKTTSKRKQHNK</sequence>
<accession>A0ABQ5JS89</accession>
<feature type="compositionally biased region" description="Basic residues" evidence="1">
    <location>
        <begin position="320"/>
        <end position="336"/>
    </location>
</feature>
<gene>
    <name evidence="2" type="ORF">ADUPG1_010637</name>
</gene>